<protein>
    <submittedName>
        <fullName evidence="3">Uncharacterized protein</fullName>
    </submittedName>
</protein>
<dbReference type="EMBL" id="CP089982">
    <property type="protein sequence ID" value="WXA98893.1"/>
    <property type="molecule type" value="Genomic_DNA"/>
</dbReference>
<gene>
    <name evidence="3" type="ORF">LZC95_18980</name>
</gene>
<feature type="signal peptide" evidence="2">
    <location>
        <begin position="1"/>
        <end position="27"/>
    </location>
</feature>
<evidence type="ECO:0000256" key="1">
    <source>
        <dbReference type="SAM" id="MobiDB-lite"/>
    </source>
</evidence>
<evidence type="ECO:0000313" key="3">
    <source>
        <dbReference type="EMBL" id="WXA98893.1"/>
    </source>
</evidence>
<feature type="chain" id="PRO_5046528198" evidence="2">
    <location>
        <begin position="28"/>
        <end position="342"/>
    </location>
</feature>
<keyword evidence="4" id="KW-1185">Reference proteome</keyword>
<organism evidence="3 4">
    <name type="scientific">Pendulispora brunnea</name>
    <dbReference type="NCBI Taxonomy" id="2905690"/>
    <lineage>
        <taxon>Bacteria</taxon>
        <taxon>Pseudomonadati</taxon>
        <taxon>Myxococcota</taxon>
        <taxon>Myxococcia</taxon>
        <taxon>Myxococcales</taxon>
        <taxon>Sorangiineae</taxon>
        <taxon>Pendulisporaceae</taxon>
        <taxon>Pendulispora</taxon>
    </lineage>
</organism>
<reference evidence="3 4" key="1">
    <citation type="submission" date="2021-12" db="EMBL/GenBank/DDBJ databases">
        <title>Discovery of the Pendulisporaceae a myxobacterial family with distinct sporulation behavior and unique specialized metabolism.</title>
        <authorList>
            <person name="Garcia R."/>
            <person name="Popoff A."/>
            <person name="Bader C.D."/>
            <person name="Loehr J."/>
            <person name="Walesch S."/>
            <person name="Walt C."/>
            <person name="Boldt J."/>
            <person name="Bunk B."/>
            <person name="Haeckl F.J.F.P.J."/>
            <person name="Gunesch A.P."/>
            <person name="Birkelbach J."/>
            <person name="Nuebel U."/>
            <person name="Pietschmann T."/>
            <person name="Bach T."/>
            <person name="Mueller R."/>
        </authorList>
    </citation>
    <scope>NUCLEOTIDE SEQUENCE [LARGE SCALE GENOMIC DNA]</scope>
    <source>
        <strain evidence="3 4">MSr12523</strain>
    </source>
</reference>
<keyword evidence="2" id="KW-0732">Signal</keyword>
<name>A0ABZ2KJP6_9BACT</name>
<dbReference type="Proteomes" id="UP001379533">
    <property type="component" value="Chromosome"/>
</dbReference>
<sequence length="342" mass="36889">MIQSHSRRAWSAAVLAGFALTAHPAFAREPSRVLIVHERRELSKKDDAFLSEAYLRVASELRSIGFDVRERPARKDDSPRAEVEADDDAVATILVRRMGVMADIWIADHVTHKTVLRKIDPHDDPATLAMLVLELMRASLIEPFAVPSKIEPPPPPSEPVTRFVEERPPAPPKDKNVTLDVGASVLWGDVGLAIAPTLALSYRVTGPIKVGVLAMAPAFGAVVRGDQGVAHVRQELALVELGYHPSFPKWIHPRAAIGLGGYHLAAEGDAREPYRDARGSAWALLTSASVGGAIALSRTARIALDARILVGFPRPVVRFASEAVGSALRPSVAITTALEVDL</sequence>
<evidence type="ECO:0000313" key="4">
    <source>
        <dbReference type="Proteomes" id="UP001379533"/>
    </source>
</evidence>
<feature type="compositionally biased region" description="Basic and acidic residues" evidence="1">
    <location>
        <begin position="163"/>
        <end position="175"/>
    </location>
</feature>
<feature type="region of interest" description="Disordered" evidence="1">
    <location>
        <begin position="149"/>
        <end position="175"/>
    </location>
</feature>
<evidence type="ECO:0000256" key="2">
    <source>
        <dbReference type="SAM" id="SignalP"/>
    </source>
</evidence>
<dbReference type="RefSeq" id="WP_394849516.1">
    <property type="nucleotide sequence ID" value="NZ_CP089982.1"/>
</dbReference>
<proteinExistence type="predicted"/>
<accession>A0ABZ2KJP6</accession>